<name>S7U531_DESML</name>
<proteinExistence type="predicted"/>
<evidence type="ECO:0000259" key="3">
    <source>
        <dbReference type="PROSITE" id="PS50893"/>
    </source>
</evidence>
<dbReference type="AlphaFoldDB" id="S7U531"/>
<dbReference type="GO" id="GO:0005524">
    <property type="term" value="F:ATP binding"/>
    <property type="evidence" value="ECO:0007669"/>
    <property type="project" value="UniProtKB-KW"/>
</dbReference>
<dbReference type="SUPFAM" id="SSF52540">
    <property type="entry name" value="P-loop containing nucleoside triphosphate hydrolases"/>
    <property type="match status" value="1"/>
</dbReference>
<dbReference type="InterPro" id="IPR003593">
    <property type="entry name" value="AAA+_ATPase"/>
</dbReference>
<dbReference type="Gene3D" id="3.40.50.300">
    <property type="entry name" value="P-loop containing nucleotide triphosphate hydrolases"/>
    <property type="match status" value="1"/>
</dbReference>
<dbReference type="InterPro" id="IPR003439">
    <property type="entry name" value="ABC_transporter-like_ATP-bd"/>
</dbReference>
<protein>
    <submittedName>
        <fullName evidence="4">ABC transporter related protein</fullName>
    </submittedName>
</protein>
<dbReference type="EMBL" id="ATHJ01000022">
    <property type="protein sequence ID" value="EPR44611.1"/>
    <property type="molecule type" value="Genomic_DNA"/>
</dbReference>
<dbReference type="PATRIC" id="fig|1121405.3.peg.305"/>
<comment type="caution">
    <text evidence="4">The sequence shown here is derived from an EMBL/GenBank/DDBJ whole genome shotgun (WGS) entry which is preliminary data.</text>
</comment>
<dbReference type="OrthoDB" id="9809450at2"/>
<organism evidence="4 5">
    <name type="scientific">Desulfococcus multivorans DSM 2059</name>
    <dbReference type="NCBI Taxonomy" id="1121405"/>
    <lineage>
        <taxon>Bacteria</taxon>
        <taxon>Pseudomonadati</taxon>
        <taxon>Thermodesulfobacteriota</taxon>
        <taxon>Desulfobacteria</taxon>
        <taxon>Desulfobacterales</taxon>
        <taxon>Desulfococcaceae</taxon>
        <taxon>Desulfococcus</taxon>
    </lineage>
</organism>
<evidence type="ECO:0000256" key="1">
    <source>
        <dbReference type="ARBA" id="ARBA00022741"/>
    </source>
</evidence>
<gene>
    <name evidence="4" type="ORF">dsmv_1070</name>
</gene>
<dbReference type="GO" id="GO:0016887">
    <property type="term" value="F:ATP hydrolysis activity"/>
    <property type="evidence" value="ECO:0007669"/>
    <property type="project" value="InterPro"/>
</dbReference>
<dbReference type="PANTHER" id="PTHR43423">
    <property type="entry name" value="ABC TRANSPORTER I FAMILY MEMBER 17"/>
    <property type="match status" value="1"/>
</dbReference>
<dbReference type="SMART" id="SM00382">
    <property type="entry name" value="AAA"/>
    <property type="match status" value="1"/>
</dbReference>
<reference evidence="4 5" key="1">
    <citation type="journal article" date="2013" name="Genome Announc.">
        <title>Draft genome sequences for three mercury-methylating, sulfate-reducing bacteria.</title>
        <authorList>
            <person name="Brown S.D."/>
            <person name="Hurt R.A.Jr."/>
            <person name="Gilmour C.C."/>
            <person name="Elias D.A."/>
        </authorList>
    </citation>
    <scope>NUCLEOTIDE SEQUENCE [LARGE SCALE GENOMIC DNA]</scope>
    <source>
        <strain evidence="4 5">DSM 2059</strain>
    </source>
</reference>
<keyword evidence="1" id="KW-0547">Nucleotide-binding</keyword>
<evidence type="ECO:0000313" key="4">
    <source>
        <dbReference type="EMBL" id="EPR44611.1"/>
    </source>
</evidence>
<accession>S7U531</accession>
<dbReference type="STRING" id="897.B2D07_17245"/>
<dbReference type="Proteomes" id="UP000014977">
    <property type="component" value="Unassembled WGS sequence"/>
</dbReference>
<keyword evidence="5" id="KW-1185">Reference proteome</keyword>
<sequence length="338" mass="36741">MAAPIFDITALRHAYAGKTVLEIPQLSIQPGAVVGLIGPNGSGKSTLLKLLGLIQKPTEGEIRFCGRVVEPFSPEARFSITLVPQEPFLMRRSVFDNVAYGLRLRGDAKNLAERVHEALSLVGLRGEDFVRRPWYALSGGETQRVALAARLALRPKVLLLDEPTASVDSASAQRIKEASVQACRELGTTLVAASHDWQWLLEICDHMVHLFKGRISGSGRETLLFGPWQSLGSGKWGKILPDDRQVPVPEPPSPEAVAVIEAMPLDEADPGPGDADIALAGIVSRLSLEKKTGEVVATVLVGDLPFTVRITPGRYDTGAIFPGNTLHIQYRIDQIRWL</sequence>
<dbReference type="PROSITE" id="PS50893">
    <property type="entry name" value="ABC_TRANSPORTER_2"/>
    <property type="match status" value="1"/>
</dbReference>
<evidence type="ECO:0000256" key="2">
    <source>
        <dbReference type="ARBA" id="ARBA00022840"/>
    </source>
</evidence>
<dbReference type="eggNOG" id="COG3839">
    <property type="taxonomic scope" value="Bacteria"/>
</dbReference>
<dbReference type="Pfam" id="PF00005">
    <property type="entry name" value="ABC_tran"/>
    <property type="match status" value="1"/>
</dbReference>
<keyword evidence="2" id="KW-0067">ATP-binding</keyword>
<evidence type="ECO:0000313" key="5">
    <source>
        <dbReference type="Proteomes" id="UP000014977"/>
    </source>
</evidence>
<dbReference type="PANTHER" id="PTHR43423:SF1">
    <property type="entry name" value="ABC TRANSPORTER I FAMILY MEMBER 17"/>
    <property type="match status" value="1"/>
</dbReference>
<dbReference type="RefSeq" id="WP_020875310.1">
    <property type="nucleotide sequence ID" value="NZ_ATHJ01000022.1"/>
</dbReference>
<dbReference type="InterPro" id="IPR027417">
    <property type="entry name" value="P-loop_NTPase"/>
</dbReference>
<feature type="domain" description="ABC transporter" evidence="3">
    <location>
        <begin position="3"/>
        <end position="237"/>
    </location>
</feature>